<dbReference type="Pfam" id="PF00397">
    <property type="entry name" value="WW"/>
    <property type="match status" value="1"/>
</dbReference>
<dbReference type="CDD" id="cd00201">
    <property type="entry name" value="WW"/>
    <property type="match status" value="1"/>
</dbReference>
<dbReference type="SMART" id="SM00456">
    <property type="entry name" value="WW"/>
    <property type="match status" value="1"/>
</dbReference>
<dbReference type="OrthoDB" id="410307at2759"/>
<evidence type="ECO:0000256" key="1">
    <source>
        <dbReference type="SAM" id="MobiDB-lite"/>
    </source>
</evidence>
<feature type="domain" description="WW" evidence="2">
    <location>
        <begin position="66"/>
        <end position="97"/>
    </location>
</feature>
<evidence type="ECO:0000313" key="4">
    <source>
        <dbReference type="Proteomes" id="UP000075714"/>
    </source>
</evidence>
<feature type="region of interest" description="Disordered" evidence="1">
    <location>
        <begin position="29"/>
        <end position="51"/>
    </location>
</feature>
<organism evidence="3 4">
    <name type="scientific">Gonium pectorale</name>
    <name type="common">Green alga</name>
    <dbReference type="NCBI Taxonomy" id="33097"/>
    <lineage>
        <taxon>Eukaryota</taxon>
        <taxon>Viridiplantae</taxon>
        <taxon>Chlorophyta</taxon>
        <taxon>core chlorophytes</taxon>
        <taxon>Chlorophyceae</taxon>
        <taxon>CS clade</taxon>
        <taxon>Chlamydomonadales</taxon>
        <taxon>Volvocaceae</taxon>
        <taxon>Gonium</taxon>
    </lineage>
</organism>
<dbReference type="SUPFAM" id="SSF51045">
    <property type="entry name" value="WW domain"/>
    <property type="match status" value="1"/>
</dbReference>
<sequence length="103" mass="11176">MVADSRGATPGLALTRIIVQGGYGGRGMGGFQEQPGWEGAGYGQPQPMSGAQNDVWAAQGYPVHGPNGWVMYRTRDTGEPYYHNHQTGETVWDRPADWPMGQP</sequence>
<feature type="region of interest" description="Disordered" evidence="1">
    <location>
        <begin position="80"/>
        <end position="103"/>
    </location>
</feature>
<name>A0A150FU72_GONPE</name>
<evidence type="ECO:0000259" key="2">
    <source>
        <dbReference type="PROSITE" id="PS50020"/>
    </source>
</evidence>
<accession>A0A150FU72</accession>
<dbReference type="STRING" id="33097.A0A150FU72"/>
<proteinExistence type="predicted"/>
<evidence type="ECO:0000313" key="3">
    <source>
        <dbReference type="EMBL" id="KXZ41193.1"/>
    </source>
</evidence>
<dbReference type="EMBL" id="LSYV01000663">
    <property type="protein sequence ID" value="KXZ41193.1"/>
    <property type="molecule type" value="Genomic_DNA"/>
</dbReference>
<dbReference type="PROSITE" id="PS50020">
    <property type="entry name" value="WW_DOMAIN_2"/>
    <property type="match status" value="1"/>
</dbReference>
<gene>
    <name evidence="3" type="ORF">GPECTOR_666g794</name>
</gene>
<dbReference type="Proteomes" id="UP000075714">
    <property type="component" value="Unassembled WGS sequence"/>
</dbReference>
<comment type="caution">
    <text evidence="3">The sequence shown here is derived from an EMBL/GenBank/DDBJ whole genome shotgun (WGS) entry which is preliminary data.</text>
</comment>
<reference evidence="4" key="1">
    <citation type="journal article" date="2016" name="Nat. Commun.">
        <title>The Gonium pectorale genome demonstrates co-option of cell cycle regulation during the evolution of multicellularity.</title>
        <authorList>
            <person name="Hanschen E.R."/>
            <person name="Marriage T.N."/>
            <person name="Ferris P.J."/>
            <person name="Hamaji T."/>
            <person name="Toyoda A."/>
            <person name="Fujiyama A."/>
            <person name="Neme R."/>
            <person name="Noguchi H."/>
            <person name="Minakuchi Y."/>
            <person name="Suzuki M."/>
            <person name="Kawai-Toyooka H."/>
            <person name="Smith D.R."/>
            <person name="Sparks H."/>
            <person name="Anderson J."/>
            <person name="Bakaric R."/>
            <person name="Luria V."/>
            <person name="Karger A."/>
            <person name="Kirschner M.W."/>
            <person name="Durand P.M."/>
            <person name="Michod R.E."/>
            <person name="Nozaki H."/>
            <person name="Olson B.J."/>
        </authorList>
    </citation>
    <scope>NUCLEOTIDE SEQUENCE [LARGE SCALE GENOMIC DNA]</scope>
    <source>
        <strain evidence="4">NIES-2863</strain>
    </source>
</reference>
<dbReference type="Gene3D" id="2.20.70.10">
    <property type="match status" value="1"/>
</dbReference>
<keyword evidence="4" id="KW-1185">Reference proteome</keyword>
<dbReference type="InterPro" id="IPR036020">
    <property type="entry name" value="WW_dom_sf"/>
</dbReference>
<dbReference type="InterPro" id="IPR001202">
    <property type="entry name" value="WW_dom"/>
</dbReference>
<protein>
    <recommendedName>
        <fullName evidence="2">WW domain-containing protein</fullName>
    </recommendedName>
</protein>
<dbReference type="AlphaFoldDB" id="A0A150FU72"/>